<evidence type="ECO:0000313" key="2">
    <source>
        <dbReference type="Proteomes" id="UP000799754"/>
    </source>
</evidence>
<sequence>MLSQSFYLLGDAPASAKTIAADENASLDDLKDLIASHFAIVVADGVGFTRGDDALSNVKEILSSEEAIAISVDGHAVRAVPGPKGLPYIGNFFEVFPDHLGNHQRLFEKYGPVFQTTNMGGTIYHSNDPDIAAIAFAESDFFTKKITESHPLYGIKTPEAGVFLGDTDTPEWKVTHKFLPPALGPRAVRHYAPTMQKTIESAYKVFDELDSIGQSWNVYIYMLKLGSQAVAKLTLGMDMEHFAHKDAPVHEMVHLIAETLHLNKKVTSYGSWYANLPFGDPKLLRTKKARMEVLVEEQIAKAQSGGVEDLPLQEAAERAANMVDYAVRATDNRGEKLPKTSLREALVVATGAGFTTTSSLLSWLIYGLVTYPGVQEKLLQELVDNDFSDDMEITAEFTDKLVYLDRFIKETQRRHNPSFQPGRTAKADLILPGGYKVPKDTVIIPALHHIHNNPALWDNPAKFDPDRWDTPEVKNRHKAAYIPFAAGPRMCIGFNFALQEIKIFLPKLIYRYNFVKDGDETIEYDPMFQLIRPNNLPRSAISVSARTSQSVEPSHNITDTGNYAPLRGHMQALSPSYASRAHTSHAPAPVAFGAINTLHDDTHTRLDSERQRDLDEEQSGAELSFAARGQGNSNSGTPFYTGEQPGVTSLIDVREPLPRHIMLKPNPPSVIPQVDHDFLQRKGALSPLLMYSHQEVLRAYFHHVHPMLPILHLSKLQEFELPNAITPHGMLLYWSMAVVAVNFVPSDVWKAESFTSRKHMKDTMYNRAKCMYDNSGETDKEALLQAALLLSFWHSERDSHSQPWYWSGVAINWCQIIGLHRDPDAARVNPLVSPQRRDLWRQLWASCLVRDRWLSLTLGRPLRIRLSDCDMPFPILKDVLNDLDTLPARLRDLYVPKDLSVMVKHWVLLIQLSRILGDILSLFYQQLGKQPTLSQFDTLESELNAFVVPASLSAHPSPLASFSYYHLQLHLQATLITFYRPFVSTVPEGLSSGAEESWMARVRSRMESAATQSNGILDCIAREGLVSFATPTTPPLLVPAMHVHLLGCKSDNRLTRRLAFNKLEMCMTVMRELQKTHTSASIFCGVFGEAIRQLMPGPLDETIWGVTQIRRPSTAETMAPGNTQAANSDDFSPQPIVTDDILESLLNETSTYNFWESMNMPDQSFIDYKRC</sequence>
<keyword evidence="1" id="KW-0560">Oxidoreductase</keyword>
<dbReference type="EMBL" id="MU006751">
    <property type="protein sequence ID" value="KAF2621835.1"/>
    <property type="molecule type" value="Genomic_DNA"/>
</dbReference>
<keyword evidence="1" id="KW-0503">Monooxygenase</keyword>
<name>A0ACB6RKA0_9PLEO</name>
<protein>
    <submittedName>
        <fullName evidence="1">Cytochrome P450 monooxygenase</fullName>
    </submittedName>
</protein>
<accession>A0ACB6RKA0</accession>
<keyword evidence="2" id="KW-1185">Reference proteome</keyword>
<proteinExistence type="predicted"/>
<gene>
    <name evidence="1" type="ORF">BU25DRAFT_443609</name>
</gene>
<comment type="caution">
    <text evidence="1">The sequence shown here is derived from an EMBL/GenBank/DDBJ whole genome shotgun (WGS) entry which is preliminary data.</text>
</comment>
<organism evidence="1 2">
    <name type="scientific">Macroventuria anomochaeta</name>
    <dbReference type="NCBI Taxonomy" id="301207"/>
    <lineage>
        <taxon>Eukaryota</taxon>
        <taxon>Fungi</taxon>
        <taxon>Dikarya</taxon>
        <taxon>Ascomycota</taxon>
        <taxon>Pezizomycotina</taxon>
        <taxon>Dothideomycetes</taxon>
        <taxon>Pleosporomycetidae</taxon>
        <taxon>Pleosporales</taxon>
        <taxon>Pleosporineae</taxon>
        <taxon>Didymellaceae</taxon>
        <taxon>Macroventuria</taxon>
    </lineage>
</organism>
<evidence type="ECO:0000313" key="1">
    <source>
        <dbReference type="EMBL" id="KAF2621835.1"/>
    </source>
</evidence>
<reference evidence="1" key="1">
    <citation type="journal article" date="2020" name="Stud. Mycol.">
        <title>101 Dothideomycetes genomes: a test case for predicting lifestyles and emergence of pathogens.</title>
        <authorList>
            <person name="Haridas S."/>
            <person name="Albert R."/>
            <person name="Binder M."/>
            <person name="Bloem J."/>
            <person name="Labutti K."/>
            <person name="Salamov A."/>
            <person name="Andreopoulos B."/>
            <person name="Baker S."/>
            <person name="Barry K."/>
            <person name="Bills G."/>
            <person name="Bluhm B."/>
            <person name="Cannon C."/>
            <person name="Castanera R."/>
            <person name="Culley D."/>
            <person name="Daum C."/>
            <person name="Ezra D."/>
            <person name="Gonzalez J."/>
            <person name="Henrissat B."/>
            <person name="Kuo A."/>
            <person name="Liang C."/>
            <person name="Lipzen A."/>
            <person name="Lutzoni F."/>
            <person name="Magnuson J."/>
            <person name="Mondo S."/>
            <person name="Nolan M."/>
            <person name="Ohm R."/>
            <person name="Pangilinan J."/>
            <person name="Park H.-J."/>
            <person name="Ramirez L."/>
            <person name="Alfaro M."/>
            <person name="Sun H."/>
            <person name="Tritt A."/>
            <person name="Yoshinaga Y."/>
            <person name="Zwiers L.-H."/>
            <person name="Turgeon B."/>
            <person name="Goodwin S."/>
            <person name="Spatafora J."/>
            <person name="Crous P."/>
            <person name="Grigoriev I."/>
        </authorList>
    </citation>
    <scope>NUCLEOTIDE SEQUENCE</scope>
    <source>
        <strain evidence="1">CBS 525.71</strain>
    </source>
</reference>
<dbReference type="Proteomes" id="UP000799754">
    <property type="component" value="Unassembled WGS sequence"/>
</dbReference>